<accession>A0A437K037</accession>
<feature type="transmembrane region" description="Helical" evidence="6">
    <location>
        <begin position="422"/>
        <end position="443"/>
    </location>
</feature>
<gene>
    <name evidence="7" type="ORF">ENE75_01890</name>
</gene>
<feature type="transmembrane region" description="Helical" evidence="6">
    <location>
        <begin position="355"/>
        <end position="374"/>
    </location>
</feature>
<protein>
    <submittedName>
        <fullName evidence="7">Lipopolysaccharide biosynthesis protein</fullName>
    </submittedName>
</protein>
<keyword evidence="8" id="KW-1185">Reference proteome</keyword>
<dbReference type="PANTHER" id="PTHR30250">
    <property type="entry name" value="PST FAMILY PREDICTED COLANIC ACID TRANSPORTER"/>
    <property type="match status" value="1"/>
</dbReference>
<dbReference type="Pfam" id="PF01943">
    <property type="entry name" value="Polysacc_synt"/>
    <property type="match status" value="1"/>
</dbReference>
<comment type="caution">
    <text evidence="7">The sequence shown here is derived from an EMBL/GenBank/DDBJ whole genome shotgun (WGS) entry which is preliminary data.</text>
</comment>
<evidence type="ECO:0000256" key="4">
    <source>
        <dbReference type="ARBA" id="ARBA00022989"/>
    </source>
</evidence>
<feature type="transmembrane region" description="Helical" evidence="6">
    <location>
        <begin position="73"/>
        <end position="99"/>
    </location>
</feature>
<keyword evidence="4 6" id="KW-1133">Transmembrane helix</keyword>
<keyword evidence="5 6" id="KW-0472">Membrane</keyword>
<keyword evidence="2" id="KW-1003">Cell membrane</keyword>
<evidence type="ECO:0000313" key="7">
    <source>
        <dbReference type="EMBL" id="RVT53669.1"/>
    </source>
</evidence>
<feature type="transmembrane region" description="Helical" evidence="6">
    <location>
        <begin position="394"/>
        <end position="415"/>
    </location>
</feature>
<reference evidence="7 8" key="1">
    <citation type="submission" date="2019-01" db="EMBL/GenBank/DDBJ databases">
        <authorList>
            <person name="Chen W.-M."/>
        </authorList>
    </citation>
    <scope>NUCLEOTIDE SEQUENCE [LARGE SCALE GENOMIC DNA]</scope>
    <source>
        <strain evidence="7 8">ICH-3</strain>
    </source>
</reference>
<feature type="transmembrane region" description="Helical" evidence="6">
    <location>
        <begin position="449"/>
        <end position="469"/>
    </location>
</feature>
<evidence type="ECO:0000256" key="6">
    <source>
        <dbReference type="SAM" id="Phobius"/>
    </source>
</evidence>
<feature type="transmembrane region" description="Helical" evidence="6">
    <location>
        <begin position="177"/>
        <end position="198"/>
    </location>
</feature>
<keyword evidence="3 6" id="KW-0812">Transmembrane</keyword>
<organism evidence="7 8">
    <name type="scientific">Rubrivivax albus</name>
    <dbReference type="NCBI Taxonomy" id="2499835"/>
    <lineage>
        <taxon>Bacteria</taxon>
        <taxon>Pseudomonadati</taxon>
        <taxon>Pseudomonadota</taxon>
        <taxon>Betaproteobacteria</taxon>
        <taxon>Burkholderiales</taxon>
        <taxon>Sphaerotilaceae</taxon>
        <taxon>Rubrivivax</taxon>
    </lineage>
</organism>
<evidence type="ECO:0000256" key="3">
    <source>
        <dbReference type="ARBA" id="ARBA00022692"/>
    </source>
</evidence>
<dbReference type="EMBL" id="SACT01000001">
    <property type="protein sequence ID" value="RVT53669.1"/>
    <property type="molecule type" value="Genomic_DNA"/>
</dbReference>
<evidence type="ECO:0000313" key="8">
    <source>
        <dbReference type="Proteomes" id="UP000288178"/>
    </source>
</evidence>
<dbReference type="PANTHER" id="PTHR30250:SF11">
    <property type="entry name" value="O-ANTIGEN TRANSPORTER-RELATED"/>
    <property type="match status" value="1"/>
</dbReference>
<comment type="subcellular location">
    <subcellularLocation>
        <location evidence="1">Cell membrane</location>
        <topology evidence="1">Multi-pass membrane protein</topology>
    </subcellularLocation>
</comment>
<evidence type="ECO:0000256" key="1">
    <source>
        <dbReference type="ARBA" id="ARBA00004651"/>
    </source>
</evidence>
<feature type="transmembrane region" description="Helical" evidence="6">
    <location>
        <begin position="151"/>
        <end position="171"/>
    </location>
</feature>
<dbReference type="AlphaFoldDB" id="A0A437K037"/>
<dbReference type="InterPro" id="IPR002797">
    <property type="entry name" value="Polysacc_synth"/>
</dbReference>
<evidence type="ECO:0000256" key="5">
    <source>
        <dbReference type="ARBA" id="ARBA00023136"/>
    </source>
</evidence>
<dbReference type="GO" id="GO:0005886">
    <property type="term" value="C:plasma membrane"/>
    <property type="evidence" value="ECO:0007669"/>
    <property type="project" value="UniProtKB-SubCell"/>
</dbReference>
<dbReference type="Proteomes" id="UP000288178">
    <property type="component" value="Unassembled WGS sequence"/>
</dbReference>
<feature type="transmembrane region" description="Helical" evidence="6">
    <location>
        <begin position="105"/>
        <end position="130"/>
    </location>
</feature>
<sequence length="481" mass="51926">MACWCACPASTPTWPRVMPCKPALSWTSRARWHRQPLRGCSAVPGHDTRSRCPRVQSGLPWGKRRQLRMKRNFLYTAVSVGSRLLVGLLLFLLLARLWGPAQFGLFSFVFSVSALLVLLVDFGFAVYLLREVAATPADAARLIAEAFRAKLLLMAVAIALLVVAGAAIGASTLPPDLVVPLFLAALAMSFSDFFVAPLRALDRFDLEARLVTMANALQFVLAGLVAWQGGSPMQVAWAMVVSRCVYLALAWRAARKVVPLLRLRDPVAIGPLPTLRRAWPYGVDGILVTAWNQLDVVAVRVLFGTQAVGLYSAGQKVVLGVGALAPVVGNVMIPRLSRLAAVGDRTFWKTAAKTGALMGFIGAAFGLPLMLFAQPLADLMFGQSFQGLAGLLPLFGGVLLLRYVAASAGVVITAVGFQSRRVVVQLVGLGTVACLLPVLAAQQGQLSDFVAVFMFGQGAMTLGYFWWLWRYRTGRTARDAR</sequence>
<evidence type="ECO:0000256" key="2">
    <source>
        <dbReference type="ARBA" id="ARBA00022475"/>
    </source>
</evidence>
<proteinExistence type="predicted"/>
<name>A0A437K037_9BURK</name>
<dbReference type="InterPro" id="IPR050833">
    <property type="entry name" value="Poly_Biosynth_Transport"/>
</dbReference>